<evidence type="ECO:0000313" key="15">
    <source>
        <dbReference type="EMBL" id="CAH0552705.1"/>
    </source>
</evidence>
<evidence type="ECO:0000256" key="4">
    <source>
        <dbReference type="ARBA" id="ARBA00022723"/>
    </source>
</evidence>
<organism evidence="15 16">
    <name type="scientific">Brassicogethes aeneus</name>
    <name type="common">Rape pollen beetle</name>
    <name type="synonym">Meligethes aeneus</name>
    <dbReference type="NCBI Taxonomy" id="1431903"/>
    <lineage>
        <taxon>Eukaryota</taxon>
        <taxon>Metazoa</taxon>
        <taxon>Ecdysozoa</taxon>
        <taxon>Arthropoda</taxon>
        <taxon>Hexapoda</taxon>
        <taxon>Insecta</taxon>
        <taxon>Pterygota</taxon>
        <taxon>Neoptera</taxon>
        <taxon>Endopterygota</taxon>
        <taxon>Coleoptera</taxon>
        <taxon>Polyphaga</taxon>
        <taxon>Cucujiformia</taxon>
        <taxon>Nitidulidae</taxon>
        <taxon>Meligethinae</taxon>
        <taxon>Brassicogethes</taxon>
    </lineage>
</organism>
<evidence type="ECO:0000256" key="9">
    <source>
        <dbReference type="ARBA" id="ARBA00049654"/>
    </source>
</evidence>
<comment type="subunit">
    <text evidence="10">Interacts with FBL, SNU13, NOP58, NUFIP1, RUVBL1, RUVBL2 and TAF9. Interacts (via HIT-type zinc finger) with the RUVBL1/RUVBL2 complex in the presence of ADP.</text>
</comment>
<dbReference type="GO" id="GO:0048254">
    <property type="term" value="P:snoRNA localization"/>
    <property type="evidence" value="ECO:0007669"/>
    <property type="project" value="TreeGrafter"/>
</dbReference>
<dbReference type="Pfam" id="PF25790">
    <property type="entry name" value="BCD1"/>
    <property type="match status" value="1"/>
</dbReference>
<dbReference type="FunFam" id="3.30.60.190:FF:000001">
    <property type="entry name" value="box C/D snoRNA protein 1"/>
    <property type="match status" value="1"/>
</dbReference>
<evidence type="ECO:0000259" key="14">
    <source>
        <dbReference type="PROSITE" id="PS51083"/>
    </source>
</evidence>
<dbReference type="InterPro" id="IPR051639">
    <property type="entry name" value="BCD1"/>
</dbReference>
<dbReference type="Proteomes" id="UP001154078">
    <property type="component" value="Chromosome 3"/>
</dbReference>
<comment type="similarity">
    <text evidence="9">Belongs to the BCD1 family.</text>
</comment>
<evidence type="ECO:0000256" key="1">
    <source>
        <dbReference type="ARBA" id="ARBA00022499"/>
    </source>
</evidence>
<feature type="domain" description="HIT-type" evidence="14">
    <location>
        <begin position="28"/>
        <end position="62"/>
    </location>
</feature>
<evidence type="ECO:0000256" key="8">
    <source>
        <dbReference type="ARBA" id="ARBA00049598"/>
    </source>
</evidence>
<dbReference type="InterPro" id="IPR007529">
    <property type="entry name" value="Znf_HIT"/>
</dbReference>
<dbReference type="GO" id="GO:0008270">
    <property type="term" value="F:zinc ion binding"/>
    <property type="evidence" value="ECO:0007669"/>
    <property type="project" value="UniProtKB-UniRule"/>
</dbReference>
<dbReference type="Pfam" id="PF04438">
    <property type="entry name" value="zf-HIT"/>
    <property type="match status" value="1"/>
</dbReference>
<evidence type="ECO:0000256" key="5">
    <source>
        <dbReference type="ARBA" id="ARBA00022771"/>
    </source>
</evidence>
<name>A0A9P0FEF2_BRAAE</name>
<keyword evidence="16" id="KW-1185">Reference proteome</keyword>
<dbReference type="GO" id="GO:0070761">
    <property type="term" value="C:pre-snoRNP complex"/>
    <property type="evidence" value="ECO:0007669"/>
    <property type="project" value="TreeGrafter"/>
</dbReference>
<dbReference type="InterPro" id="IPR057721">
    <property type="entry name" value="BCD1_alpha/beta"/>
</dbReference>
<proteinExistence type="inferred from homology"/>
<dbReference type="OrthoDB" id="272357at2759"/>
<evidence type="ECO:0000256" key="12">
    <source>
        <dbReference type="ARBA" id="ARBA00077531"/>
    </source>
</evidence>
<evidence type="ECO:0000313" key="16">
    <source>
        <dbReference type="Proteomes" id="UP001154078"/>
    </source>
</evidence>
<dbReference type="GO" id="GO:0000463">
    <property type="term" value="P:maturation of LSU-rRNA from tricistronic rRNA transcript (SSU-rRNA, 5.8S rRNA, LSU-rRNA)"/>
    <property type="evidence" value="ECO:0007669"/>
    <property type="project" value="TreeGrafter"/>
</dbReference>
<keyword evidence="7" id="KW-0832">Ubl conjugation</keyword>
<evidence type="ECO:0000256" key="7">
    <source>
        <dbReference type="ARBA" id="ARBA00022843"/>
    </source>
</evidence>
<dbReference type="PANTHER" id="PTHR13483">
    <property type="entry name" value="BOX C_D SNORNA PROTEIN 1-RELATED"/>
    <property type="match status" value="1"/>
</dbReference>
<comment type="function">
    <text evidence="8">Required for box C/D snoRNAs accumulation involved in snoRNA processing, snoRNA transport to the nucleolus and ribosome biogenesis.</text>
</comment>
<gene>
    <name evidence="15" type="ORF">MELIAE_LOCUS4868</name>
</gene>
<dbReference type="PROSITE" id="PS51083">
    <property type="entry name" value="ZF_HIT"/>
    <property type="match status" value="1"/>
</dbReference>
<evidence type="ECO:0000256" key="13">
    <source>
        <dbReference type="PROSITE-ProRule" id="PRU00453"/>
    </source>
</evidence>
<dbReference type="GO" id="GO:0005634">
    <property type="term" value="C:nucleus"/>
    <property type="evidence" value="ECO:0007669"/>
    <property type="project" value="TreeGrafter"/>
</dbReference>
<keyword evidence="4" id="KW-0479">Metal-binding</keyword>
<evidence type="ECO:0000256" key="3">
    <source>
        <dbReference type="ARBA" id="ARBA00022553"/>
    </source>
</evidence>
<evidence type="ECO:0000256" key="2">
    <source>
        <dbReference type="ARBA" id="ARBA00022517"/>
    </source>
</evidence>
<keyword evidence="2" id="KW-0690">Ribosome biogenesis</keyword>
<dbReference type="AlphaFoldDB" id="A0A9P0FEF2"/>
<keyword evidence="1" id="KW-1017">Isopeptide bond</keyword>
<protein>
    <recommendedName>
        <fullName evidence="11">Box C/D snoRNA protein 1</fullName>
    </recommendedName>
    <alternativeName>
        <fullName evidence="12">Zinc finger HIT domain-containing protein 6</fullName>
    </alternativeName>
</protein>
<accession>A0A9P0FEF2</accession>
<dbReference type="PANTHER" id="PTHR13483:SF3">
    <property type="entry name" value="BOX C_D SNORNA PROTEIN 1"/>
    <property type="match status" value="1"/>
</dbReference>
<reference evidence="15" key="1">
    <citation type="submission" date="2021-12" db="EMBL/GenBank/DDBJ databases">
        <authorList>
            <person name="King R."/>
        </authorList>
    </citation>
    <scope>NUCLEOTIDE SEQUENCE</scope>
</reference>
<dbReference type="EMBL" id="OV121134">
    <property type="protein sequence ID" value="CAH0552705.1"/>
    <property type="molecule type" value="Genomic_DNA"/>
</dbReference>
<keyword evidence="5 13" id="KW-0863">Zinc-finger</keyword>
<keyword evidence="3" id="KW-0597">Phosphoprotein</keyword>
<evidence type="ECO:0000256" key="11">
    <source>
        <dbReference type="ARBA" id="ARBA00068630"/>
    </source>
</evidence>
<dbReference type="Gene3D" id="3.30.60.190">
    <property type="match status" value="1"/>
</dbReference>
<dbReference type="SUPFAM" id="SSF144232">
    <property type="entry name" value="HIT/MYND zinc finger-like"/>
    <property type="match status" value="1"/>
</dbReference>
<keyword evidence="6" id="KW-0862">Zinc</keyword>
<sequence length="323" mass="37507">MEVDKKPIHIKFDSDQNTNIDKSRLGDCEVCGFHDAKYTCPRCEVKTCSLRCNKIHKLEVECNGERDRAKFIPLKKFTNMDLSSDLRLLEEISKNLETSKKKIGRNIKFPKLIPPRLIKLKDASTARRVNLKFLPNEFARHKRNSTKFNINQNTISWHIDWIFGNANNLKITDRMVPEDQKLSSIINKFLLKQDNENLQNSLKFYQSAGLPGINLYLKAEQKAGGKKFYELDVTMTLKECLHKKIIIEYPTIYVVLKGHEGLYEVLDSDEEAEEQMETEEIKSGQEIVNTIINNAEDEDSFYRSLKNLLFVSEYSDDELSEDE</sequence>
<dbReference type="GO" id="GO:0000492">
    <property type="term" value="P:box C/D snoRNP assembly"/>
    <property type="evidence" value="ECO:0007669"/>
    <property type="project" value="TreeGrafter"/>
</dbReference>
<evidence type="ECO:0000256" key="6">
    <source>
        <dbReference type="ARBA" id="ARBA00022833"/>
    </source>
</evidence>
<evidence type="ECO:0000256" key="10">
    <source>
        <dbReference type="ARBA" id="ARBA00061949"/>
    </source>
</evidence>
<dbReference type="CDD" id="cd23023">
    <property type="entry name" value="zf-HIT_BCD1"/>
    <property type="match status" value="1"/>
</dbReference>